<dbReference type="Proteomes" id="UP000318431">
    <property type="component" value="Unassembled WGS sequence"/>
</dbReference>
<dbReference type="RefSeq" id="WP_229474534.1">
    <property type="nucleotide sequence ID" value="NZ_VLLB01000005.1"/>
</dbReference>
<protein>
    <submittedName>
        <fullName evidence="2">Uncharacterized protein</fullName>
    </submittedName>
</protein>
<gene>
    <name evidence="2" type="ORF">IP91_03273</name>
</gene>
<feature type="signal peptide" evidence="1">
    <location>
        <begin position="1"/>
        <end position="28"/>
    </location>
</feature>
<sequence>MKRLYTAAPLLLLLLLLLLLSMAGSALAEDWTVRADGVGPLRVGMDFDTVNRVLDDHLQRAPLALQGSRACFYVSPAAEPRVGLMFVKDVLQRVDVQETGVASDRGIRVGDPVADVAQRYGDALHTAPSVENPAEKYLTVPSADSRHAIRFETRQGTVATFYAGAWEQVQYVEGCQ</sequence>
<evidence type="ECO:0000313" key="2">
    <source>
        <dbReference type="EMBL" id="TWI64500.1"/>
    </source>
</evidence>
<name>A0A562R7W0_9BURK</name>
<organism evidence="2 3">
    <name type="scientific">Pseudoduganella lurida</name>
    <dbReference type="NCBI Taxonomy" id="1036180"/>
    <lineage>
        <taxon>Bacteria</taxon>
        <taxon>Pseudomonadati</taxon>
        <taxon>Pseudomonadota</taxon>
        <taxon>Betaproteobacteria</taxon>
        <taxon>Burkholderiales</taxon>
        <taxon>Oxalobacteraceae</taxon>
        <taxon>Telluria group</taxon>
        <taxon>Pseudoduganella</taxon>
    </lineage>
</organism>
<keyword evidence="3" id="KW-1185">Reference proteome</keyword>
<evidence type="ECO:0000313" key="3">
    <source>
        <dbReference type="Proteomes" id="UP000318431"/>
    </source>
</evidence>
<proteinExistence type="predicted"/>
<dbReference type="AlphaFoldDB" id="A0A562R7W0"/>
<reference evidence="2 3" key="1">
    <citation type="journal article" date="2015" name="Stand. Genomic Sci.">
        <title>Genomic Encyclopedia of Bacterial and Archaeal Type Strains, Phase III: the genomes of soil and plant-associated and newly described type strains.</title>
        <authorList>
            <person name="Whitman W.B."/>
            <person name="Woyke T."/>
            <person name="Klenk H.P."/>
            <person name="Zhou Y."/>
            <person name="Lilburn T.G."/>
            <person name="Beck B.J."/>
            <person name="De Vos P."/>
            <person name="Vandamme P."/>
            <person name="Eisen J.A."/>
            <person name="Garrity G."/>
            <person name="Hugenholtz P."/>
            <person name="Kyrpides N.C."/>
        </authorList>
    </citation>
    <scope>NUCLEOTIDE SEQUENCE [LARGE SCALE GENOMIC DNA]</scope>
    <source>
        <strain evidence="2 3">CGMCC 1.10822</strain>
    </source>
</reference>
<dbReference type="EMBL" id="VLLB01000005">
    <property type="protein sequence ID" value="TWI64500.1"/>
    <property type="molecule type" value="Genomic_DNA"/>
</dbReference>
<comment type="caution">
    <text evidence="2">The sequence shown here is derived from an EMBL/GenBank/DDBJ whole genome shotgun (WGS) entry which is preliminary data.</text>
</comment>
<evidence type="ECO:0000256" key="1">
    <source>
        <dbReference type="SAM" id="SignalP"/>
    </source>
</evidence>
<keyword evidence="1" id="KW-0732">Signal</keyword>
<feature type="chain" id="PRO_5021735843" evidence="1">
    <location>
        <begin position="29"/>
        <end position="176"/>
    </location>
</feature>
<accession>A0A562R7W0</accession>